<evidence type="ECO:0000313" key="3">
    <source>
        <dbReference type="Proteomes" id="UP000468388"/>
    </source>
</evidence>
<dbReference type="EMBL" id="WRXO01000002">
    <property type="protein sequence ID" value="MVT40746.1"/>
    <property type="molecule type" value="Genomic_DNA"/>
</dbReference>
<evidence type="ECO:0000313" key="2">
    <source>
        <dbReference type="EMBL" id="MVT40746.1"/>
    </source>
</evidence>
<evidence type="ECO:0008006" key="4">
    <source>
        <dbReference type="Google" id="ProtNLM"/>
    </source>
</evidence>
<sequence length="187" mass="19936">MRNTFLLSLAIIIFSCGACSKDGSVGPAGATGPAGAAGPKGDAGTANVIYSDWLDVAYDPITGDFDEDGKLDTAAFETTIAVAKLDNDILTSGEVKVYINLGTAAAPEITPLPYFDVFAGYSINPSFSANQIYMLATNSFQTYMGTDNVKHQQYRYILIPGGTAARTSKSVDWNNYSEVKAYLKLKD</sequence>
<keyword evidence="1" id="KW-0732">Signal</keyword>
<dbReference type="AlphaFoldDB" id="A0A6N8J8X1"/>
<accession>A0A6N8J8X1</accession>
<keyword evidence="3" id="KW-1185">Reference proteome</keyword>
<feature type="signal peptide" evidence="1">
    <location>
        <begin position="1"/>
        <end position="20"/>
    </location>
</feature>
<proteinExistence type="predicted"/>
<evidence type="ECO:0000256" key="1">
    <source>
        <dbReference type="SAM" id="SignalP"/>
    </source>
</evidence>
<dbReference type="RefSeq" id="WP_157299381.1">
    <property type="nucleotide sequence ID" value="NZ_BAAAZB010000010.1"/>
</dbReference>
<organism evidence="2 3">
    <name type="scientific">Chitinophaga oryziterrae</name>
    <dbReference type="NCBI Taxonomy" id="1031224"/>
    <lineage>
        <taxon>Bacteria</taxon>
        <taxon>Pseudomonadati</taxon>
        <taxon>Bacteroidota</taxon>
        <taxon>Chitinophagia</taxon>
        <taxon>Chitinophagales</taxon>
        <taxon>Chitinophagaceae</taxon>
        <taxon>Chitinophaga</taxon>
    </lineage>
</organism>
<reference evidence="2 3" key="1">
    <citation type="submission" date="2019-12" db="EMBL/GenBank/DDBJ databases">
        <title>The draft genomic sequence of strain Chitinophaga oryziterrae JCM 16595.</title>
        <authorList>
            <person name="Zhang X."/>
        </authorList>
    </citation>
    <scope>NUCLEOTIDE SEQUENCE [LARGE SCALE GENOMIC DNA]</scope>
    <source>
        <strain evidence="2 3">JCM 16595</strain>
    </source>
</reference>
<feature type="chain" id="PRO_5026930647" description="Collagen-like protein" evidence="1">
    <location>
        <begin position="21"/>
        <end position="187"/>
    </location>
</feature>
<gene>
    <name evidence="2" type="ORF">GO495_09165</name>
</gene>
<dbReference type="PROSITE" id="PS51257">
    <property type="entry name" value="PROKAR_LIPOPROTEIN"/>
    <property type="match status" value="1"/>
</dbReference>
<dbReference type="OrthoDB" id="679784at2"/>
<comment type="caution">
    <text evidence="2">The sequence shown here is derived from an EMBL/GenBank/DDBJ whole genome shotgun (WGS) entry which is preliminary data.</text>
</comment>
<dbReference type="Proteomes" id="UP000468388">
    <property type="component" value="Unassembled WGS sequence"/>
</dbReference>
<name>A0A6N8J8X1_9BACT</name>
<protein>
    <recommendedName>
        <fullName evidence="4">Collagen-like protein</fullName>
    </recommendedName>
</protein>